<organism evidence="1 2">
    <name type="scientific">Lipomyces starkeyi NRRL Y-11557</name>
    <dbReference type="NCBI Taxonomy" id="675824"/>
    <lineage>
        <taxon>Eukaryota</taxon>
        <taxon>Fungi</taxon>
        <taxon>Dikarya</taxon>
        <taxon>Ascomycota</taxon>
        <taxon>Saccharomycotina</taxon>
        <taxon>Lipomycetes</taxon>
        <taxon>Lipomycetales</taxon>
        <taxon>Lipomycetaceae</taxon>
        <taxon>Lipomyces</taxon>
    </lineage>
</organism>
<name>A0A1E3Q981_LIPST</name>
<accession>A0A1E3Q981</accession>
<dbReference type="AlphaFoldDB" id="A0A1E3Q981"/>
<dbReference type="InterPro" id="IPR029058">
    <property type="entry name" value="AB_hydrolase_fold"/>
</dbReference>
<dbReference type="Proteomes" id="UP000094385">
    <property type="component" value="Unassembled WGS sequence"/>
</dbReference>
<dbReference type="EMBL" id="KV454292">
    <property type="protein sequence ID" value="ODQ74044.1"/>
    <property type="molecule type" value="Genomic_DNA"/>
</dbReference>
<reference evidence="1 2" key="1">
    <citation type="journal article" date="2016" name="Proc. Natl. Acad. Sci. U.S.A.">
        <title>Comparative genomics of biotechnologically important yeasts.</title>
        <authorList>
            <person name="Riley R."/>
            <person name="Haridas S."/>
            <person name="Wolfe K.H."/>
            <person name="Lopes M.R."/>
            <person name="Hittinger C.T."/>
            <person name="Goeker M."/>
            <person name="Salamov A.A."/>
            <person name="Wisecaver J.H."/>
            <person name="Long T.M."/>
            <person name="Calvey C.H."/>
            <person name="Aerts A.L."/>
            <person name="Barry K.W."/>
            <person name="Choi C."/>
            <person name="Clum A."/>
            <person name="Coughlan A.Y."/>
            <person name="Deshpande S."/>
            <person name="Douglass A.P."/>
            <person name="Hanson S.J."/>
            <person name="Klenk H.-P."/>
            <person name="LaButti K.M."/>
            <person name="Lapidus A."/>
            <person name="Lindquist E.A."/>
            <person name="Lipzen A.M."/>
            <person name="Meier-Kolthoff J.P."/>
            <person name="Ohm R.A."/>
            <person name="Otillar R.P."/>
            <person name="Pangilinan J.L."/>
            <person name="Peng Y."/>
            <person name="Rokas A."/>
            <person name="Rosa C.A."/>
            <person name="Scheuner C."/>
            <person name="Sibirny A.A."/>
            <person name="Slot J.C."/>
            <person name="Stielow J.B."/>
            <person name="Sun H."/>
            <person name="Kurtzman C.P."/>
            <person name="Blackwell M."/>
            <person name="Grigoriev I.V."/>
            <person name="Jeffries T.W."/>
        </authorList>
    </citation>
    <scope>NUCLEOTIDE SEQUENCE [LARGE SCALE GENOMIC DNA]</scope>
    <source>
        <strain evidence="1 2">NRRL Y-11557</strain>
    </source>
</reference>
<evidence type="ECO:0000313" key="2">
    <source>
        <dbReference type="Proteomes" id="UP000094385"/>
    </source>
</evidence>
<evidence type="ECO:0000313" key="1">
    <source>
        <dbReference type="EMBL" id="ODQ74044.1"/>
    </source>
</evidence>
<sequence length="113" mass="12301">MWTARGSACGLLHGRVGLRAAAFEHRLAAVIAVDGVYSVFQSYYNALPPEMRKLYETGNFELINQAVAQALIVDGAPTGARWGVEQGMWSFALKGTPLSHGEDEGNNDLIPFY</sequence>
<keyword evidence="2" id="KW-1185">Reference proteome</keyword>
<protein>
    <submittedName>
        <fullName evidence="1">Uncharacterized protein</fullName>
    </submittedName>
</protein>
<proteinExistence type="predicted"/>
<dbReference type="Gene3D" id="3.40.50.1820">
    <property type="entry name" value="alpha/beta hydrolase"/>
    <property type="match status" value="1"/>
</dbReference>
<dbReference type="OrthoDB" id="249703at2759"/>
<gene>
    <name evidence="1" type="ORF">LIPSTDRAFT_2060</name>
</gene>
<dbReference type="STRING" id="675824.A0A1E3Q981"/>